<sequence length="75" mass="9183">MARFGKRVNAFLKRRWQREVLKHRWRAWRWLATRSAQSLHGSLRAFLFSLKLPPQERVAQLRVYADRLKRMSPQH</sequence>
<dbReference type="Proteomes" id="UP000236173">
    <property type="component" value="Unassembled WGS sequence"/>
</dbReference>
<reference evidence="2" key="1">
    <citation type="submission" date="2017-09" db="EMBL/GenBank/DDBJ databases">
        <title>Metaegenomics of thermophilic ammonia-oxidizing enrichment culture.</title>
        <authorList>
            <person name="Kato S."/>
            <person name="Suzuki K."/>
        </authorList>
    </citation>
    <scope>NUCLEOTIDE SEQUENCE [LARGE SCALE GENOMIC DNA]</scope>
</reference>
<dbReference type="AlphaFoldDB" id="A0A2H5XBP9"/>
<name>A0A2H5XBP9_9BACT</name>
<comment type="caution">
    <text evidence="1">The sequence shown here is derived from an EMBL/GenBank/DDBJ whole genome shotgun (WGS) entry which is preliminary data.</text>
</comment>
<evidence type="ECO:0000313" key="2">
    <source>
        <dbReference type="Proteomes" id="UP000236173"/>
    </source>
</evidence>
<evidence type="ECO:0000313" key="1">
    <source>
        <dbReference type="EMBL" id="GBC98620.1"/>
    </source>
</evidence>
<organism evidence="1 2">
    <name type="scientific">Candidatus Fervidibacter japonicus</name>
    <dbReference type="NCBI Taxonomy" id="2035412"/>
    <lineage>
        <taxon>Bacteria</taxon>
        <taxon>Candidatus Fervidibacterota</taxon>
        <taxon>Candidatus Fervidibacter</taxon>
    </lineage>
</organism>
<dbReference type="EMBL" id="BEHT01000013">
    <property type="protein sequence ID" value="GBC98620.1"/>
    <property type="molecule type" value="Genomic_DNA"/>
</dbReference>
<protein>
    <submittedName>
        <fullName evidence="1">Uncharacterized protein</fullName>
    </submittedName>
</protein>
<gene>
    <name evidence="1" type="ORF">HRbin17_01134</name>
</gene>
<proteinExistence type="predicted"/>
<accession>A0A2H5XBP9</accession>